<name>A0A1F5SUS1_9BACT</name>
<organism evidence="1 2">
    <name type="scientific">Candidatus Falkowbacteria bacterium RIFCSPLOWO2_12_FULL_45_13</name>
    <dbReference type="NCBI Taxonomy" id="1797991"/>
    <lineage>
        <taxon>Bacteria</taxon>
        <taxon>Candidatus Falkowiibacteriota</taxon>
    </lineage>
</organism>
<dbReference type="EMBL" id="MFFY01000049">
    <property type="protein sequence ID" value="OGF30485.1"/>
    <property type="molecule type" value="Genomic_DNA"/>
</dbReference>
<protein>
    <submittedName>
        <fullName evidence="1">Uncharacterized protein</fullName>
    </submittedName>
</protein>
<dbReference type="AlphaFoldDB" id="A0A1F5SUS1"/>
<evidence type="ECO:0000313" key="1">
    <source>
        <dbReference type="EMBL" id="OGF30485.1"/>
    </source>
</evidence>
<proteinExistence type="predicted"/>
<dbReference type="Proteomes" id="UP000176915">
    <property type="component" value="Unassembled WGS sequence"/>
</dbReference>
<evidence type="ECO:0000313" key="2">
    <source>
        <dbReference type="Proteomes" id="UP000176915"/>
    </source>
</evidence>
<accession>A0A1F5SUS1</accession>
<sequence length="90" mass="9817">MGSTSGDLTLLAVGATNASAGDGVSVEFEVGGSPVLSFMTSSLRYGLCRRWVGQRTGPFGSLAFYIIKAIKLQQYRYFNIIRTYAFAYLM</sequence>
<gene>
    <name evidence="1" type="ORF">A3H09_03015</name>
</gene>
<comment type="caution">
    <text evidence="1">The sequence shown here is derived from an EMBL/GenBank/DDBJ whole genome shotgun (WGS) entry which is preliminary data.</text>
</comment>
<reference evidence="1 2" key="1">
    <citation type="journal article" date="2016" name="Nat. Commun.">
        <title>Thousands of microbial genomes shed light on interconnected biogeochemical processes in an aquifer system.</title>
        <authorList>
            <person name="Anantharaman K."/>
            <person name="Brown C.T."/>
            <person name="Hug L.A."/>
            <person name="Sharon I."/>
            <person name="Castelle C.J."/>
            <person name="Probst A.J."/>
            <person name="Thomas B.C."/>
            <person name="Singh A."/>
            <person name="Wilkins M.J."/>
            <person name="Karaoz U."/>
            <person name="Brodie E.L."/>
            <person name="Williams K.H."/>
            <person name="Hubbard S.S."/>
            <person name="Banfield J.F."/>
        </authorList>
    </citation>
    <scope>NUCLEOTIDE SEQUENCE [LARGE SCALE GENOMIC DNA]</scope>
</reference>